<sequence>MNHNQNEATANGSSDEVITKAKTTAVQYFKEKYNLDVEITKEEMMPSIVADKVNLEGFVVDHPEQTFKISVDFNTGETSNFVMNPELRKAIKGE</sequence>
<dbReference type="RefSeq" id="WP_119850008.1">
    <property type="nucleotide sequence ID" value="NZ_CP032412.1"/>
</dbReference>
<reference evidence="1 2" key="1">
    <citation type="submission" date="2018-09" db="EMBL/GenBank/DDBJ databases">
        <title>Genome Sequence of Paenibacillus lautus Strain E7593-69, Azo Dye-Degrading Bacteria, Isolated from Commercial Tattoo Inks.</title>
        <authorList>
            <person name="Nho S.W."/>
            <person name="Kim S.-J."/>
            <person name="Kweon O."/>
            <person name="Cerniglia C.E."/>
        </authorList>
    </citation>
    <scope>NUCLEOTIDE SEQUENCE [LARGE SCALE GENOMIC DNA]</scope>
    <source>
        <strain evidence="1 2">E7593-69</strain>
    </source>
</reference>
<evidence type="ECO:0008006" key="3">
    <source>
        <dbReference type="Google" id="ProtNLM"/>
    </source>
</evidence>
<evidence type="ECO:0000313" key="1">
    <source>
        <dbReference type="EMBL" id="AYB46410.1"/>
    </source>
</evidence>
<dbReference type="Proteomes" id="UP000266552">
    <property type="component" value="Chromosome"/>
</dbReference>
<gene>
    <name evidence="1" type="ORF">D5F53_25290</name>
</gene>
<accession>A0A385TPM8</accession>
<dbReference type="AlphaFoldDB" id="A0A385TPM8"/>
<protein>
    <recommendedName>
        <fullName evidence="3">PepSY domain-containing protein</fullName>
    </recommendedName>
</protein>
<proteinExistence type="predicted"/>
<name>A0A385TPM8_PAELA</name>
<keyword evidence="2" id="KW-1185">Reference proteome</keyword>
<organism evidence="1 2">
    <name type="scientific">Paenibacillus lautus</name>
    <name type="common">Bacillus lautus</name>
    <dbReference type="NCBI Taxonomy" id="1401"/>
    <lineage>
        <taxon>Bacteria</taxon>
        <taxon>Bacillati</taxon>
        <taxon>Bacillota</taxon>
        <taxon>Bacilli</taxon>
        <taxon>Bacillales</taxon>
        <taxon>Paenibacillaceae</taxon>
        <taxon>Paenibacillus</taxon>
    </lineage>
</organism>
<evidence type="ECO:0000313" key="2">
    <source>
        <dbReference type="Proteomes" id="UP000266552"/>
    </source>
</evidence>
<dbReference type="EMBL" id="CP032412">
    <property type="protein sequence ID" value="AYB46410.1"/>
    <property type="molecule type" value="Genomic_DNA"/>
</dbReference>
<dbReference type="KEGG" id="plw:D5F53_25290"/>